<accession>A0ACC2TIK0</accession>
<reference evidence="1" key="1">
    <citation type="submission" date="2022-04" db="EMBL/GenBank/DDBJ databases">
        <title>Genome of the entomopathogenic fungus Entomophthora muscae.</title>
        <authorList>
            <person name="Elya C."/>
            <person name="Lovett B.R."/>
            <person name="Lee E."/>
            <person name="Macias A.M."/>
            <person name="Hajek A.E."/>
            <person name="De Bivort B.L."/>
            <person name="Kasson M.T."/>
            <person name="De Fine Licht H.H."/>
            <person name="Stajich J.E."/>
        </authorList>
    </citation>
    <scope>NUCLEOTIDE SEQUENCE</scope>
    <source>
        <strain evidence="1">Berkeley</strain>
    </source>
</reference>
<gene>
    <name evidence="1" type="ORF">DSO57_1006108</name>
</gene>
<dbReference type="Proteomes" id="UP001165960">
    <property type="component" value="Unassembled WGS sequence"/>
</dbReference>
<sequence length="59" mass="6484">MEGTQQKTTIAPVVRRSCGCPRRSKNRVSATQMSTKEGDMRGELYSIKTAGLTHQQGSE</sequence>
<organism evidence="1 2">
    <name type="scientific">Entomophthora muscae</name>
    <dbReference type="NCBI Taxonomy" id="34485"/>
    <lineage>
        <taxon>Eukaryota</taxon>
        <taxon>Fungi</taxon>
        <taxon>Fungi incertae sedis</taxon>
        <taxon>Zoopagomycota</taxon>
        <taxon>Entomophthoromycotina</taxon>
        <taxon>Entomophthoromycetes</taxon>
        <taxon>Entomophthorales</taxon>
        <taxon>Entomophthoraceae</taxon>
        <taxon>Entomophthora</taxon>
    </lineage>
</organism>
<protein>
    <submittedName>
        <fullName evidence="1">Uncharacterized protein</fullName>
    </submittedName>
</protein>
<keyword evidence="2" id="KW-1185">Reference proteome</keyword>
<evidence type="ECO:0000313" key="2">
    <source>
        <dbReference type="Proteomes" id="UP001165960"/>
    </source>
</evidence>
<name>A0ACC2TIK0_9FUNG</name>
<proteinExistence type="predicted"/>
<comment type="caution">
    <text evidence="1">The sequence shown here is derived from an EMBL/GenBank/DDBJ whole genome shotgun (WGS) entry which is preliminary data.</text>
</comment>
<evidence type="ECO:0000313" key="1">
    <source>
        <dbReference type="EMBL" id="KAJ9074458.1"/>
    </source>
</evidence>
<dbReference type="EMBL" id="QTSX02002857">
    <property type="protein sequence ID" value="KAJ9074458.1"/>
    <property type="molecule type" value="Genomic_DNA"/>
</dbReference>